<sequence length="390" mass="44463">MPFYQNIKPGTPQGKRTITKLQELRVQLTKEIPAKQMESNLLLATWNIREFGGTKYGGRLDESYYYIAEIISKFDLIAIQEVRDNLAALDKVMEILGSYWSYMFTDVTEGREGNSERTAFLFDTRKVRFGGLAGQLVLPPLEEKDPESGQTIYKPVKQLARTPFLCGFKAGWTNFTLTTVHILYGDSVGNNPARIKEIEDLAQMIANKAAEKTAWSHNMILLGDFNIFKREDHTYEAITKAGFTTPEELQKLPSNALKNKFYDQIAFKVRPGRFETTDKAGVFDYFESIFKDDLQDETEYAEAMGKAYLQNSEGIARDEKGKKAYYKTYWRTFQMSDHLPMWVEVAIDHTDNYLKEKLLPPQNEDGATGTPVVPAEEDGAKKPDKNEADL</sequence>
<organism evidence="2 3">
    <name type="scientific">Mucilaginibacter paludis DSM 18603</name>
    <dbReference type="NCBI Taxonomy" id="714943"/>
    <lineage>
        <taxon>Bacteria</taxon>
        <taxon>Pseudomonadati</taxon>
        <taxon>Bacteroidota</taxon>
        <taxon>Sphingobacteriia</taxon>
        <taxon>Sphingobacteriales</taxon>
        <taxon>Sphingobacteriaceae</taxon>
        <taxon>Mucilaginibacter</taxon>
    </lineage>
</organism>
<dbReference type="EMBL" id="CM001403">
    <property type="protein sequence ID" value="EHQ25499.1"/>
    <property type="molecule type" value="Genomic_DNA"/>
</dbReference>
<keyword evidence="2" id="KW-0255">Endonuclease</keyword>
<dbReference type="GO" id="GO:0004527">
    <property type="term" value="F:exonuclease activity"/>
    <property type="evidence" value="ECO:0007669"/>
    <property type="project" value="UniProtKB-KW"/>
</dbReference>
<dbReference type="PANTHER" id="PTHR11371">
    <property type="entry name" value="DEOXYRIBONUCLEASE"/>
    <property type="match status" value="1"/>
</dbReference>
<dbReference type="HOGENOM" id="CLU_048413_0_0_10"/>
<name>H1YHG5_9SPHI</name>
<dbReference type="eggNOG" id="COG2374">
    <property type="taxonomic scope" value="Bacteria"/>
</dbReference>
<dbReference type="RefSeq" id="WP_008505269.1">
    <property type="nucleotide sequence ID" value="NZ_CM001403.1"/>
</dbReference>
<dbReference type="PANTHER" id="PTHR11371:SF31">
    <property type="entry name" value="EXTRACELLULAR NUCLEASE"/>
    <property type="match status" value="1"/>
</dbReference>
<keyword evidence="2" id="KW-0540">Nuclease</keyword>
<dbReference type="Proteomes" id="UP000002774">
    <property type="component" value="Chromosome"/>
</dbReference>
<dbReference type="STRING" id="714943.Mucpa_1337"/>
<dbReference type="AlphaFoldDB" id="H1YHG5"/>
<gene>
    <name evidence="2" type="ORF">Mucpa_1337</name>
</gene>
<dbReference type="SUPFAM" id="SSF56219">
    <property type="entry name" value="DNase I-like"/>
    <property type="match status" value="1"/>
</dbReference>
<protein>
    <submittedName>
        <fullName evidence="2">Endonuclease/exonuclease/phosphatase</fullName>
    </submittedName>
</protein>
<reference evidence="2" key="1">
    <citation type="submission" date="2011-09" db="EMBL/GenBank/DDBJ databases">
        <title>The permanent draft genome of Mucilaginibacter paludis DSM 18603.</title>
        <authorList>
            <consortium name="US DOE Joint Genome Institute (JGI-PGF)"/>
            <person name="Lucas S."/>
            <person name="Han J."/>
            <person name="Lapidus A."/>
            <person name="Bruce D."/>
            <person name="Goodwin L."/>
            <person name="Pitluck S."/>
            <person name="Peters L."/>
            <person name="Kyrpides N."/>
            <person name="Mavromatis K."/>
            <person name="Ivanova N."/>
            <person name="Mikhailova N."/>
            <person name="Held B."/>
            <person name="Detter J.C."/>
            <person name="Tapia R."/>
            <person name="Han C."/>
            <person name="Land M."/>
            <person name="Hauser L."/>
            <person name="Markowitz V."/>
            <person name="Cheng J.-F."/>
            <person name="Hugenholtz P."/>
            <person name="Woyke T."/>
            <person name="Wu D."/>
            <person name="Tindall B."/>
            <person name="Brambilla E."/>
            <person name="Klenk H.-P."/>
            <person name="Eisen J.A."/>
        </authorList>
    </citation>
    <scope>NUCLEOTIDE SEQUENCE [LARGE SCALE GENOMIC DNA]</scope>
    <source>
        <strain evidence="2">DSM 18603</strain>
    </source>
</reference>
<feature type="region of interest" description="Disordered" evidence="1">
    <location>
        <begin position="358"/>
        <end position="390"/>
    </location>
</feature>
<feature type="compositionally biased region" description="Basic and acidic residues" evidence="1">
    <location>
        <begin position="378"/>
        <end position="390"/>
    </location>
</feature>
<evidence type="ECO:0000313" key="3">
    <source>
        <dbReference type="Proteomes" id="UP000002774"/>
    </source>
</evidence>
<evidence type="ECO:0000256" key="1">
    <source>
        <dbReference type="SAM" id="MobiDB-lite"/>
    </source>
</evidence>
<proteinExistence type="predicted"/>
<dbReference type="InterPro" id="IPR036691">
    <property type="entry name" value="Endo/exonu/phosph_ase_sf"/>
</dbReference>
<keyword evidence="2" id="KW-0378">Hydrolase</keyword>
<keyword evidence="3" id="KW-1185">Reference proteome</keyword>
<dbReference type="Gene3D" id="3.60.10.10">
    <property type="entry name" value="Endonuclease/exonuclease/phosphatase"/>
    <property type="match status" value="1"/>
</dbReference>
<evidence type="ECO:0000313" key="2">
    <source>
        <dbReference type="EMBL" id="EHQ25499.1"/>
    </source>
</evidence>
<dbReference type="GO" id="GO:0004519">
    <property type="term" value="F:endonuclease activity"/>
    <property type="evidence" value="ECO:0007669"/>
    <property type="project" value="UniProtKB-KW"/>
</dbReference>
<dbReference type="CDD" id="cd10283">
    <property type="entry name" value="MnuA_DNase1-like"/>
    <property type="match status" value="1"/>
</dbReference>
<accession>H1YHG5</accession>